<evidence type="ECO:0000256" key="1">
    <source>
        <dbReference type="ARBA" id="ARBA00022679"/>
    </source>
</evidence>
<dbReference type="Proteomes" id="UP000313948">
    <property type="component" value="Chromosome"/>
</dbReference>
<evidence type="ECO:0000259" key="4">
    <source>
        <dbReference type="PROSITE" id="PS51186"/>
    </source>
</evidence>
<dbReference type="RefSeq" id="WP_139949259.1">
    <property type="nucleotide sequence ID" value="NZ_CP040899.1"/>
</dbReference>
<dbReference type="PANTHER" id="PTHR43877">
    <property type="entry name" value="AMINOALKYLPHOSPHONATE N-ACETYLTRANSFERASE-RELATED-RELATED"/>
    <property type="match status" value="1"/>
</dbReference>
<sequence>MDSGPHDEDDLLGALAAGNLPEEEDPHAGHDHGPTADLSVRPAVPEDAPLITALQLAAWRARGLVDEDLLATVDTAAVTAQWGAAITDPPSPRHRVLTALAGGEVVGFLAYAPAGDVSLPESAGTDPVEVIALEVRAGHTREGHGSRLLAACADLVRDSGGTCLVTWSGQEDEARTRFLGSAGFAPAGPRRALGTGAVDVVESCWFAQV</sequence>
<evidence type="ECO:0000256" key="2">
    <source>
        <dbReference type="ARBA" id="ARBA00023315"/>
    </source>
</evidence>
<accession>A0ABX5VU80</accession>
<proteinExistence type="predicted"/>
<dbReference type="Pfam" id="PF00583">
    <property type="entry name" value="Acetyltransf_1"/>
    <property type="match status" value="1"/>
</dbReference>
<dbReference type="Gene3D" id="3.40.630.30">
    <property type="match status" value="1"/>
</dbReference>
<keyword evidence="2" id="KW-0012">Acyltransferase</keyword>
<dbReference type="SUPFAM" id="SSF55729">
    <property type="entry name" value="Acyl-CoA N-acyltransferases (Nat)"/>
    <property type="match status" value="1"/>
</dbReference>
<dbReference type="InterPro" id="IPR016181">
    <property type="entry name" value="Acyl_CoA_acyltransferase"/>
</dbReference>
<reference evidence="5 6" key="1">
    <citation type="submission" date="2019-05" db="EMBL/GenBank/DDBJ databases">
        <title>Georgenia *** sp. nov., and Georgenia *** sp. nov., isolated from the intestinal contents of plateau pika (Ochotona curzoniae) in the Qinghai-Tibet plateau of China.</title>
        <authorList>
            <person name="Tian Z."/>
        </authorList>
    </citation>
    <scope>NUCLEOTIDE SEQUENCE [LARGE SCALE GENOMIC DNA]</scope>
    <source>
        <strain evidence="5 6">Z294</strain>
    </source>
</reference>
<evidence type="ECO:0000313" key="6">
    <source>
        <dbReference type="Proteomes" id="UP000313948"/>
    </source>
</evidence>
<dbReference type="PROSITE" id="PS51186">
    <property type="entry name" value="GNAT"/>
    <property type="match status" value="1"/>
</dbReference>
<name>A0ABX5VU80_9MICO</name>
<organism evidence="5 6">
    <name type="scientific">Georgenia wutianyii</name>
    <dbReference type="NCBI Taxonomy" id="2585135"/>
    <lineage>
        <taxon>Bacteria</taxon>
        <taxon>Bacillati</taxon>
        <taxon>Actinomycetota</taxon>
        <taxon>Actinomycetes</taxon>
        <taxon>Micrococcales</taxon>
        <taxon>Bogoriellaceae</taxon>
        <taxon>Georgenia</taxon>
    </lineage>
</organism>
<keyword evidence="6" id="KW-1185">Reference proteome</keyword>
<evidence type="ECO:0000313" key="5">
    <source>
        <dbReference type="EMBL" id="QDB80690.1"/>
    </source>
</evidence>
<evidence type="ECO:0000256" key="3">
    <source>
        <dbReference type="SAM" id="MobiDB-lite"/>
    </source>
</evidence>
<dbReference type="CDD" id="cd04301">
    <property type="entry name" value="NAT_SF"/>
    <property type="match status" value="1"/>
</dbReference>
<protein>
    <submittedName>
        <fullName evidence="5">GNAT family N-acetyltransferase</fullName>
    </submittedName>
</protein>
<keyword evidence="1" id="KW-0808">Transferase</keyword>
<feature type="region of interest" description="Disordered" evidence="3">
    <location>
        <begin position="1"/>
        <end position="41"/>
    </location>
</feature>
<feature type="domain" description="N-acetyltransferase" evidence="4">
    <location>
        <begin position="38"/>
        <end position="207"/>
    </location>
</feature>
<gene>
    <name evidence="5" type="ORF">FE251_05100</name>
</gene>
<dbReference type="EMBL" id="CP040899">
    <property type="protein sequence ID" value="QDB80690.1"/>
    <property type="molecule type" value="Genomic_DNA"/>
</dbReference>
<dbReference type="InterPro" id="IPR050832">
    <property type="entry name" value="Bact_Acetyltransf"/>
</dbReference>
<dbReference type="InterPro" id="IPR000182">
    <property type="entry name" value="GNAT_dom"/>
</dbReference>